<dbReference type="InterPro" id="IPR052343">
    <property type="entry name" value="Retrotransposon-Effector_Assoc"/>
</dbReference>
<evidence type="ECO:0000313" key="1">
    <source>
        <dbReference type="EMBL" id="RXH76769.1"/>
    </source>
</evidence>
<dbReference type="PANTHER" id="PTHR46890:SF48">
    <property type="entry name" value="RNA-DIRECTED DNA POLYMERASE"/>
    <property type="match status" value="1"/>
</dbReference>
<proteinExistence type="predicted"/>
<name>A0A498I1I3_MALDO</name>
<dbReference type="AlphaFoldDB" id="A0A498I1I3"/>
<comment type="caution">
    <text evidence="1">The sequence shown here is derived from an EMBL/GenBank/DDBJ whole genome shotgun (WGS) entry which is preliminary data.</text>
</comment>
<sequence length="101" mass="11698">MLQNCSTDLCPTQVSFVPGRQIIDNVIVAQVILHKYRNTKGKKGFIAWKIDLSKAYDRLQWSFIRDVLWEIGLRRKILELIMQCVTTVKYQAIVNGGLMRT</sequence>
<dbReference type="STRING" id="3750.A0A498I1I3"/>
<gene>
    <name evidence="1" type="ORF">DVH24_019657</name>
</gene>
<organism evidence="1 2">
    <name type="scientific">Malus domestica</name>
    <name type="common">Apple</name>
    <name type="synonym">Pyrus malus</name>
    <dbReference type="NCBI Taxonomy" id="3750"/>
    <lineage>
        <taxon>Eukaryota</taxon>
        <taxon>Viridiplantae</taxon>
        <taxon>Streptophyta</taxon>
        <taxon>Embryophyta</taxon>
        <taxon>Tracheophyta</taxon>
        <taxon>Spermatophyta</taxon>
        <taxon>Magnoliopsida</taxon>
        <taxon>eudicotyledons</taxon>
        <taxon>Gunneridae</taxon>
        <taxon>Pentapetalae</taxon>
        <taxon>rosids</taxon>
        <taxon>fabids</taxon>
        <taxon>Rosales</taxon>
        <taxon>Rosaceae</taxon>
        <taxon>Amygdaloideae</taxon>
        <taxon>Maleae</taxon>
        <taxon>Malus</taxon>
    </lineage>
</organism>
<dbReference type="Proteomes" id="UP000290289">
    <property type="component" value="Chromosome 14"/>
</dbReference>
<keyword evidence="2" id="KW-1185">Reference proteome</keyword>
<evidence type="ECO:0000313" key="2">
    <source>
        <dbReference type="Proteomes" id="UP000290289"/>
    </source>
</evidence>
<reference evidence="1 2" key="1">
    <citation type="submission" date="2018-10" db="EMBL/GenBank/DDBJ databases">
        <title>A high-quality apple genome assembly.</title>
        <authorList>
            <person name="Hu J."/>
        </authorList>
    </citation>
    <scope>NUCLEOTIDE SEQUENCE [LARGE SCALE GENOMIC DNA]</scope>
    <source>
        <strain evidence="2">cv. HFTH1</strain>
        <tissue evidence="1">Young leaf</tissue>
    </source>
</reference>
<dbReference type="PANTHER" id="PTHR46890">
    <property type="entry name" value="NON-LTR RETROLELEMENT REVERSE TRANSCRIPTASE-LIKE PROTEIN-RELATED"/>
    <property type="match status" value="1"/>
</dbReference>
<dbReference type="EMBL" id="RDQH01000340">
    <property type="protein sequence ID" value="RXH76769.1"/>
    <property type="molecule type" value="Genomic_DNA"/>
</dbReference>
<protein>
    <submittedName>
        <fullName evidence="1">Uncharacterized protein</fullName>
    </submittedName>
</protein>
<accession>A0A498I1I3</accession>